<organism evidence="5 6">
    <name type="scientific">Aspergillus lucknowensis</name>
    <dbReference type="NCBI Taxonomy" id="176173"/>
    <lineage>
        <taxon>Eukaryota</taxon>
        <taxon>Fungi</taxon>
        <taxon>Dikarya</taxon>
        <taxon>Ascomycota</taxon>
        <taxon>Pezizomycotina</taxon>
        <taxon>Eurotiomycetes</taxon>
        <taxon>Eurotiomycetidae</taxon>
        <taxon>Eurotiales</taxon>
        <taxon>Aspergillaceae</taxon>
        <taxon>Aspergillus</taxon>
        <taxon>Aspergillus subgen. Nidulantes</taxon>
    </lineage>
</organism>
<evidence type="ECO:0000256" key="1">
    <source>
        <dbReference type="ARBA" id="ARBA00005495"/>
    </source>
</evidence>
<dbReference type="InterPro" id="IPR052355">
    <property type="entry name" value="CENP-V-like"/>
</dbReference>
<comment type="caution">
    <text evidence="5">The sequence shown here is derived from an EMBL/GenBank/DDBJ whole genome shotgun (WGS) entry which is preliminary data.</text>
</comment>
<gene>
    <name evidence="5" type="ORF">BJX67DRAFT_354422</name>
</gene>
<dbReference type="EMBL" id="JBFXLQ010000022">
    <property type="protein sequence ID" value="KAL2866933.1"/>
    <property type="molecule type" value="Genomic_DNA"/>
</dbReference>
<comment type="similarity">
    <text evidence="1">Belongs to the Gfa family.</text>
</comment>
<reference evidence="5 6" key="1">
    <citation type="submission" date="2024-07" db="EMBL/GenBank/DDBJ databases">
        <title>Section-level genome sequencing and comparative genomics of Aspergillus sections Usti and Cavernicolus.</title>
        <authorList>
            <consortium name="Lawrence Berkeley National Laboratory"/>
            <person name="Nybo J.L."/>
            <person name="Vesth T.C."/>
            <person name="Theobald S."/>
            <person name="Frisvad J.C."/>
            <person name="Larsen T.O."/>
            <person name="Kjaerboelling I."/>
            <person name="Rothschild-Mancinelli K."/>
            <person name="Lyhne E.K."/>
            <person name="Kogle M.E."/>
            <person name="Barry K."/>
            <person name="Clum A."/>
            <person name="Na H."/>
            <person name="Ledsgaard L."/>
            <person name="Lin J."/>
            <person name="Lipzen A."/>
            <person name="Kuo A."/>
            <person name="Riley R."/>
            <person name="Mondo S."/>
            <person name="Labutti K."/>
            <person name="Haridas S."/>
            <person name="Pangalinan J."/>
            <person name="Salamov A.A."/>
            <person name="Simmons B.A."/>
            <person name="Magnuson J.K."/>
            <person name="Chen J."/>
            <person name="Drula E."/>
            <person name="Henrissat B."/>
            <person name="Wiebenga A."/>
            <person name="Lubbers R.J."/>
            <person name="Gomes A.C."/>
            <person name="Macurrencykelacurrency M.R."/>
            <person name="Stajich J."/>
            <person name="Grigoriev I.V."/>
            <person name="Mortensen U.H."/>
            <person name="De Vries R.P."/>
            <person name="Baker S.E."/>
            <person name="Andersen M.R."/>
        </authorList>
    </citation>
    <scope>NUCLEOTIDE SEQUENCE [LARGE SCALE GENOMIC DNA]</scope>
    <source>
        <strain evidence="5 6">CBS 449.75</strain>
    </source>
</reference>
<dbReference type="Gene3D" id="2.170.150.70">
    <property type="match status" value="1"/>
</dbReference>
<keyword evidence="6" id="KW-1185">Reference proteome</keyword>
<dbReference type="Proteomes" id="UP001610432">
    <property type="component" value="Unassembled WGS sequence"/>
</dbReference>
<evidence type="ECO:0000259" key="4">
    <source>
        <dbReference type="PROSITE" id="PS51891"/>
    </source>
</evidence>
<evidence type="ECO:0000313" key="5">
    <source>
        <dbReference type="EMBL" id="KAL2866933.1"/>
    </source>
</evidence>
<dbReference type="GeneID" id="98144289"/>
<dbReference type="RefSeq" id="XP_070885912.1">
    <property type="nucleotide sequence ID" value="XM_071029217.1"/>
</dbReference>
<name>A0ABR4LQW6_9EURO</name>
<dbReference type="SUPFAM" id="SSF51316">
    <property type="entry name" value="Mss4-like"/>
    <property type="match status" value="1"/>
</dbReference>
<dbReference type="Pfam" id="PF04828">
    <property type="entry name" value="GFA"/>
    <property type="match status" value="1"/>
</dbReference>
<keyword evidence="2" id="KW-0479">Metal-binding</keyword>
<feature type="domain" description="CENP-V/GFA" evidence="4">
    <location>
        <begin position="3"/>
        <end position="117"/>
    </location>
</feature>
<dbReference type="InterPro" id="IPR006913">
    <property type="entry name" value="CENP-V/GFA"/>
</dbReference>
<proteinExistence type="inferred from homology"/>
<dbReference type="InterPro" id="IPR011057">
    <property type="entry name" value="Mss4-like_sf"/>
</dbReference>
<sequence>MTYKGSCHCGAVKFTFTLEPPIEEQEVVSCNCSMCLRNGYLLVYAKASDVTLDFPEDAVKSYKFNTKQYPHYFCTTCGSSVFAKGPEASNVMAVNVRVVEGVDIDKLKLKRVNGKDV</sequence>
<evidence type="ECO:0000313" key="6">
    <source>
        <dbReference type="Proteomes" id="UP001610432"/>
    </source>
</evidence>
<evidence type="ECO:0000256" key="2">
    <source>
        <dbReference type="ARBA" id="ARBA00022723"/>
    </source>
</evidence>
<dbReference type="PANTHER" id="PTHR28620:SF1">
    <property type="entry name" value="CENP-V_GFA DOMAIN-CONTAINING PROTEIN"/>
    <property type="match status" value="1"/>
</dbReference>
<accession>A0ABR4LQW6</accession>
<evidence type="ECO:0000256" key="3">
    <source>
        <dbReference type="ARBA" id="ARBA00022833"/>
    </source>
</evidence>
<dbReference type="PANTHER" id="PTHR28620">
    <property type="entry name" value="CENTROMERE PROTEIN V"/>
    <property type="match status" value="1"/>
</dbReference>
<dbReference type="PROSITE" id="PS51891">
    <property type="entry name" value="CENP_V_GFA"/>
    <property type="match status" value="1"/>
</dbReference>
<protein>
    <submittedName>
        <fullName evidence="5">Mss4-like protein</fullName>
    </submittedName>
</protein>
<keyword evidence="3" id="KW-0862">Zinc</keyword>